<name>A0AAD6WVQ1_9AGAR</name>
<evidence type="ECO:0000313" key="4">
    <source>
        <dbReference type="Proteomes" id="UP001218188"/>
    </source>
</evidence>
<feature type="chain" id="PRO_5042441775" evidence="1">
    <location>
        <begin position="22"/>
        <end position="202"/>
    </location>
</feature>
<keyword evidence="4" id="KW-1185">Reference proteome</keyword>
<proteinExistence type="predicted"/>
<dbReference type="EMBL" id="JARJCM010000106">
    <property type="protein sequence ID" value="KAJ7028959.1"/>
    <property type="molecule type" value="Genomic_DNA"/>
</dbReference>
<accession>A0AAD6WVQ1</accession>
<sequence>MTSSTFSLVAFLLLGFQLVNAQTTITAFAPAATGNALPTPAGVQGTGDFEPIGVLSDGKVVFTEHAVATVPGAGVGNFEGVAVEGGNDFDLTAVLTANANGQTGVLDIAESCSFAAATASGAQPTGNCAIVEDVTLVGQGKAVHTTVTIAATRSDFTTFTVATALPTLSDASLKLKGGANGLRVTFASVLVGVVFGAARIWL</sequence>
<evidence type="ECO:0000313" key="3">
    <source>
        <dbReference type="EMBL" id="KAJ7028959.1"/>
    </source>
</evidence>
<dbReference type="EMBL" id="JARJCM010000159">
    <property type="protein sequence ID" value="KAJ7025101.1"/>
    <property type="molecule type" value="Genomic_DNA"/>
</dbReference>
<evidence type="ECO:0000256" key="1">
    <source>
        <dbReference type="SAM" id="SignalP"/>
    </source>
</evidence>
<comment type="caution">
    <text evidence="2">The sequence shown here is derived from an EMBL/GenBank/DDBJ whole genome shotgun (WGS) entry which is preliminary data.</text>
</comment>
<keyword evidence="1" id="KW-0732">Signal</keyword>
<protein>
    <submittedName>
        <fullName evidence="2">Uncharacterized protein</fullName>
    </submittedName>
</protein>
<reference evidence="2" key="1">
    <citation type="submission" date="2023-03" db="EMBL/GenBank/DDBJ databases">
        <title>Massive genome expansion in bonnet fungi (Mycena s.s.) driven by repeated elements and novel gene families across ecological guilds.</title>
        <authorList>
            <consortium name="Lawrence Berkeley National Laboratory"/>
            <person name="Harder C.B."/>
            <person name="Miyauchi S."/>
            <person name="Viragh M."/>
            <person name="Kuo A."/>
            <person name="Thoen E."/>
            <person name="Andreopoulos B."/>
            <person name="Lu D."/>
            <person name="Skrede I."/>
            <person name="Drula E."/>
            <person name="Henrissat B."/>
            <person name="Morin E."/>
            <person name="Kohler A."/>
            <person name="Barry K."/>
            <person name="LaButti K."/>
            <person name="Morin E."/>
            <person name="Salamov A."/>
            <person name="Lipzen A."/>
            <person name="Mereny Z."/>
            <person name="Hegedus B."/>
            <person name="Baldrian P."/>
            <person name="Stursova M."/>
            <person name="Weitz H."/>
            <person name="Taylor A."/>
            <person name="Grigoriev I.V."/>
            <person name="Nagy L.G."/>
            <person name="Martin F."/>
            <person name="Kauserud H."/>
        </authorList>
    </citation>
    <scope>NUCLEOTIDE SEQUENCE</scope>
    <source>
        <strain evidence="2">CBHHK200</strain>
    </source>
</reference>
<organism evidence="2 4">
    <name type="scientific">Mycena alexandri</name>
    <dbReference type="NCBI Taxonomy" id="1745969"/>
    <lineage>
        <taxon>Eukaryota</taxon>
        <taxon>Fungi</taxon>
        <taxon>Dikarya</taxon>
        <taxon>Basidiomycota</taxon>
        <taxon>Agaricomycotina</taxon>
        <taxon>Agaricomycetes</taxon>
        <taxon>Agaricomycetidae</taxon>
        <taxon>Agaricales</taxon>
        <taxon>Marasmiineae</taxon>
        <taxon>Mycenaceae</taxon>
        <taxon>Mycena</taxon>
    </lineage>
</organism>
<feature type="signal peptide" evidence="1">
    <location>
        <begin position="1"/>
        <end position="21"/>
    </location>
</feature>
<dbReference type="Proteomes" id="UP001218188">
    <property type="component" value="Unassembled WGS sequence"/>
</dbReference>
<gene>
    <name evidence="3" type="ORF">C8F04DRAFT_1398610</name>
    <name evidence="2" type="ORF">C8F04DRAFT_1400815</name>
</gene>
<evidence type="ECO:0000313" key="2">
    <source>
        <dbReference type="EMBL" id="KAJ7025101.1"/>
    </source>
</evidence>
<dbReference type="AlphaFoldDB" id="A0AAD6WVQ1"/>